<dbReference type="Proteomes" id="UP001285263">
    <property type="component" value="Unassembled WGS sequence"/>
</dbReference>
<comment type="caution">
    <text evidence="1">The sequence shown here is derived from an EMBL/GenBank/DDBJ whole genome shotgun (WGS) entry which is preliminary data.</text>
</comment>
<sequence length="148" mass="15836">MSSHNDLPNLAIALEYADLAAALYLAGGSDHAARLLAAGAEQLLGDLARLLGQHVESDEVQTLLARIALSYQAPPMAPRGHAQARNSQFALQRTSEMAGLREDEARSDTAAYLRAAWYLLESMGLEAVIPTRLVQAVETSTIVAPLDI</sequence>
<dbReference type="EMBL" id="JAXCLA010000002">
    <property type="protein sequence ID" value="MDY0744038.1"/>
    <property type="molecule type" value="Genomic_DNA"/>
</dbReference>
<name>A0ABU5DCP1_9BURK</name>
<evidence type="ECO:0000313" key="2">
    <source>
        <dbReference type="Proteomes" id="UP001285263"/>
    </source>
</evidence>
<protein>
    <submittedName>
        <fullName evidence="1">Uncharacterized protein</fullName>
    </submittedName>
</protein>
<reference evidence="1 2" key="1">
    <citation type="submission" date="2023-11" db="EMBL/GenBank/DDBJ databases">
        <title>Paucibacter sp. nov., isolated from fresh soil in Korea.</title>
        <authorList>
            <person name="Le N.T.T."/>
        </authorList>
    </citation>
    <scope>NUCLEOTIDE SEQUENCE [LARGE SCALE GENOMIC DNA]</scope>
    <source>
        <strain evidence="1 2">R3-3</strain>
    </source>
</reference>
<keyword evidence="2" id="KW-1185">Reference proteome</keyword>
<proteinExistence type="predicted"/>
<accession>A0ABU5DCP1</accession>
<evidence type="ECO:0000313" key="1">
    <source>
        <dbReference type="EMBL" id="MDY0744038.1"/>
    </source>
</evidence>
<dbReference type="RefSeq" id="WP_320421947.1">
    <property type="nucleotide sequence ID" value="NZ_JAXCLA010000002.1"/>
</dbReference>
<gene>
    <name evidence="1" type="ORF">SNE35_05960</name>
</gene>
<organism evidence="1 2">
    <name type="scientific">Roseateles agri</name>
    <dbReference type="NCBI Taxonomy" id="3098619"/>
    <lineage>
        <taxon>Bacteria</taxon>
        <taxon>Pseudomonadati</taxon>
        <taxon>Pseudomonadota</taxon>
        <taxon>Betaproteobacteria</taxon>
        <taxon>Burkholderiales</taxon>
        <taxon>Sphaerotilaceae</taxon>
        <taxon>Roseateles</taxon>
    </lineage>
</organism>